<accession>A0A4P1R4X6</accession>
<proteinExistence type="predicted"/>
<feature type="region of interest" description="Disordered" evidence="1">
    <location>
        <begin position="158"/>
        <end position="210"/>
    </location>
</feature>
<dbReference type="EMBL" id="CM007371">
    <property type="protein sequence ID" value="OIW01755.1"/>
    <property type="molecule type" value="Genomic_DNA"/>
</dbReference>
<organism evidence="2 3">
    <name type="scientific">Lupinus angustifolius</name>
    <name type="common">Narrow-leaved blue lupine</name>
    <dbReference type="NCBI Taxonomy" id="3871"/>
    <lineage>
        <taxon>Eukaryota</taxon>
        <taxon>Viridiplantae</taxon>
        <taxon>Streptophyta</taxon>
        <taxon>Embryophyta</taxon>
        <taxon>Tracheophyta</taxon>
        <taxon>Spermatophyta</taxon>
        <taxon>Magnoliopsida</taxon>
        <taxon>eudicotyledons</taxon>
        <taxon>Gunneridae</taxon>
        <taxon>Pentapetalae</taxon>
        <taxon>rosids</taxon>
        <taxon>fabids</taxon>
        <taxon>Fabales</taxon>
        <taxon>Fabaceae</taxon>
        <taxon>Papilionoideae</taxon>
        <taxon>50 kb inversion clade</taxon>
        <taxon>genistoids sensu lato</taxon>
        <taxon>core genistoids</taxon>
        <taxon>Genisteae</taxon>
        <taxon>Lupinus</taxon>
    </lineage>
</organism>
<evidence type="ECO:0000313" key="3">
    <source>
        <dbReference type="Proteomes" id="UP000188354"/>
    </source>
</evidence>
<feature type="region of interest" description="Disordered" evidence="1">
    <location>
        <begin position="1"/>
        <end position="54"/>
    </location>
</feature>
<dbReference type="STRING" id="3871.A0A4P1R4X6"/>
<evidence type="ECO:0000313" key="2">
    <source>
        <dbReference type="EMBL" id="OIW01755.1"/>
    </source>
</evidence>
<keyword evidence="3" id="KW-1185">Reference proteome</keyword>
<evidence type="ECO:0000256" key="1">
    <source>
        <dbReference type="SAM" id="MobiDB-lite"/>
    </source>
</evidence>
<dbReference type="AlphaFoldDB" id="A0A4P1R4X6"/>
<feature type="compositionally biased region" description="Basic and acidic residues" evidence="1">
    <location>
        <begin position="189"/>
        <end position="201"/>
    </location>
</feature>
<dbReference type="Gramene" id="OIW01755">
    <property type="protein sequence ID" value="OIW01755"/>
    <property type="gene ID" value="TanjilG_03893"/>
</dbReference>
<dbReference type="PANTHER" id="PTHR38382">
    <property type="entry name" value="RNA-BINDING PROTEIN"/>
    <property type="match status" value="1"/>
</dbReference>
<reference evidence="2 3" key="1">
    <citation type="journal article" date="2017" name="Plant Biotechnol. J.">
        <title>A comprehensive draft genome sequence for lupin (Lupinus angustifolius), an emerging health food: insights into plant-microbe interactions and legume evolution.</title>
        <authorList>
            <person name="Hane J.K."/>
            <person name="Ming Y."/>
            <person name="Kamphuis L.G."/>
            <person name="Nelson M.N."/>
            <person name="Garg G."/>
            <person name="Atkins C.A."/>
            <person name="Bayer P.E."/>
            <person name="Bravo A."/>
            <person name="Bringans S."/>
            <person name="Cannon S."/>
            <person name="Edwards D."/>
            <person name="Foley R."/>
            <person name="Gao L.L."/>
            <person name="Harrison M.J."/>
            <person name="Huang W."/>
            <person name="Hurgobin B."/>
            <person name="Li S."/>
            <person name="Liu C.W."/>
            <person name="McGrath A."/>
            <person name="Morahan G."/>
            <person name="Murray J."/>
            <person name="Weller J."/>
            <person name="Jian J."/>
            <person name="Singh K.B."/>
        </authorList>
    </citation>
    <scope>NUCLEOTIDE SEQUENCE [LARGE SCALE GENOMIC DNA]</scope>
    <source>
        <strain evidence="3">cv. Tanjil</strain>
        <tissue evidence="2">Whole plant</tissue>
    </source>
</reference>
<protein>
    <submittedName>
        <fullName evidence="2">Uncharacterized protein</fullName>
    </submittedName>
</protein>
<name>A0A4P1R4X6_LUPAN</name>
<dbReference type="PANTHER" id="PTHR38382:SF1">
    <property type="entry name" value="RNA-BINDING PROTEIN"/>
    <property type="match status" value="1"/>
</dbReference>
<feature type="compositionally biased region" description="Polar residues" evidence="1">
    <location>
        <begin position="1"/>
        <end position="10"/>
    </location>
</feature>
<feature type="compositionally biased region" description="Polar residues" evidence="1">
    <location>
        <begin position="19"/>
        <end position="54"/>
    </location>
</feature>
<gene>
    <name evidence="2" type="ORF">TanjilG_03893</name>
</gene>
<dbReference type="Proteomes" id="UP000188354">
    <property type="component" value="Chromosome LG11"/>
</dbReference>
<sequence length="252" mass="27883">MKSKSKNGTSPIRVFGQRSIASTFRSLQPNPSNNHESQENVRNQDSQSKNLSLSDFLNRKLNKSSPVPHTVPSGNEGHVHILETLYLLGKSTPFQSPLGLSTPTGTGEQTETVKQVEDGRKNGSDKLIFETFKKSDEEKGDFGDPLVVDELENAVAGDTQESRKRRNPFAGGNENQTVRKHVVVLGGESKLKQKGHTEKNSNKKPKPLYNHYANGRGWWNDDMEGVDNEELGFNEVWEGVGSTTLGGIADWH</sequence>